<dbReference type="PROSITE" id="PS00095">
    <property type="entry name" value="C5_MTASE_2"/>
    <property type="match status" value="1"/>
</dbReference>
<dbReference type="GO" id="GO:0009307">
    <property type="term" value="P:DNA restriction-modification system"/>
    <property type="evidence" value="ECO:0007669"/>
    <property type="project" value="UniProtKB-KW"/>
</dbReference>
<dbReference type="SUPFAM" id="SSF53335">
    <property type="entry name" value="S-adenosyl-L-methionine-dependent methyltransferases"/>
    <property type="match status" value="1"/>
</dbReference>
<organism evidence="10 11">
    <name type="scientific">Marilutibacter alkalisoli</name>
    <dbReference type="NCBI Taxonomy" id="2591633"/>
    <lineage>
        <taxon>Bacteria</taxon>
        <taxon>Pseudomonadati</taxon>
        <taxon>Pseudomonadota</taxon>
        <taxon>Gammaproteobacteria</taxon>
        <taxon>Lysobacterales</taxon>
        <taxon>Lysobacteraceae</taxon>
        <taxon>Marilutibacter</taxon>
    </lineage>
</organism>
<evidence type="ECO:0000256" key="9">
    <source>
        <dbReference type="SAM" id="MobiDB-lite"/>
    </source>
</evidence>
<dbReference type="Gene3D" id="3.90.120.10">
    <property type="entry name" value="DNA Methylase, subunit A, domain 2"/>
    <property type="match status" value="1"/>
</dbReference>
<dbReference type="REBASE" id="344808">
    <property type="entry name" value="M.LspSJ36ORF1660P"/>
</dbReference>
<keyword evidence="3 7" id="KW-0808">Transferase</keyword>
<dbReference type="GO" id="GO:0003886">
    <property type="term" value="F:DNA (cytosine-5-)-methyltransferase activity"/>
    <property type="evidence" value="ECO:0007669"/>
    <property type="project" value="UniProtKB-EC"/>
</dbReference>
<dbReference type="NCBIfam" id="TIGR00675">
    <property type="entry name" value="dcm"/>
    <property type="match status" value="1"/>
</dbReference>
<evidence type="ECO:0000256" key="4">
    <source>
        <dbReference type="ARBA" id="ARBA00022691"/>
    </source>
</evidence>
<dbReference type="PANTHER" id="PTHR10629">
    <property type="entry name" value="CYTOSINE-SPECIFIC METHYLTRANSFERASE"/>
    <property type="match status" value="1"/>
</dbReference>
<gene>
    <name evidence="10" type="ORF">FKV23_01660</name>
</gene>
<evidence type="ECO:0000256" key="1">
    <source>
        <dbReference type="ARBA" id="ARBA00011975"/>
    </source>
</evidence>
<evidence type="ECO:0000256" key="7">
    <source>
        <dbReference type="PROSITE-ProRule" id="PRU01016"/>
    </source>
</evidence>
<comment type="catalytic activity">
    <reaction evidence="6">
        <text>a 2'-deoxycytidine in DNA + S-adenosyl-L-methionine = a 5-methyl-2'-deoxycytidine in DNA + S-adenosyl-L-homocysteine + H(+)</text>
        <dbReference type="Rhea" id="RHEA:13681"/>
        <dbReference type="Rhea" id="RHEA-COMP:11369"/>
        <dbReference type="Rhea" id="RHEA-COMP:11370"/>
        <dbReference type="ChEBI" id="CHEBI:15378"/>
        <dbReference type="ChEBI" id="CHEBI:57856"/>
        <dbReference type="ChEBI" id="CHEBI:59789"/>
        <dbReference type="ChEBI" id="CHEBI:85452"/>
        <dbReference type="ChEBI" id="CHEBI:85454"/>
        <dbReference type="EC" id="2.1.1.37"/>
    </reaction>
</comment>
<proteinExistence type="inferred from homology"/>
<dbReference type="GO" id="GO:0032259">
    <property type="term" value="P:methylation"/>
    <property type="evidence" value="ECO:0007669"/>
    <property type="project" value="UniProtKB-KW"/>
</dbReference>
<dbReference type="PROSITE" id="PS51679">
    <property type="entry name" value="SAM_MT_C5"/>
    <property type="match status" value="1"/>
</dbReference>
<dbReference type="EMBL" id="CP041242">
    <property type="protein sequence ID" value="QDH68952.1"/>
    <property type="molecule type" value="Genomic_DNA"/>
</dbReference>
<protein>
    <recommendedName>
        <fullName evidence="1">DNA (cytosine-5-)-methyltransferase</fullName>
        <ecNumber evidence="1">2.1.1.37</ecNumber>
    </recommendedName>
</protein>
<feature type="active site" evidence="7">
    <location>
        <position position="101"/>
    </location>
</feature>
<evidence type="ECO:0000256" key="2">
    <source>
        <dbReference type="ARBA" id="ARBA00022603"/>
    </source>
</evidence>
<comment type="similarity">
    <text evidence="7 8">Belongs to the class I-like SAM-binding methyltransferase superfamily. C5-methyltransferase family.</text>
</comment>
<dbReference type="OrthoDB" id="9813719at2"/>
<dbReference type="Gene3D" id="3.40.50.150">
    <property type="entry name" value="Vaccinia Virus protein VP39"/>
    <property type="match status" value="1"/>
</dbReference>
<evidence type="ECO:0000256" key="8">
    <source>
        <dbReference type="RuleBase" id="RU000416"/>
    </source>
</evidence>
<dbReference type="Pfam" id="PF00145">
    <property type="entry name" value="DNA_methylase"/>
    <property type="match status" value="1"/>
</dbReference>
<evidence type="ECO:0000256" key="5">
    <source>
        <dbReference type="ARBA" id="ARBA00022747"/>
    </source>
</evidence>
<feature type="region of interest" description="Disordered" evidence="9">
    <location>
        <begin position="363"/>
        <end position="390"/>
    </location>
</feature>
<dbReference type="RefSeq" id="WP_141622294.1">
    <property type="nucleotide sequence ID" value="NZ_CP041242.1"/>
</dbReference>
<reference evidence="10 11" key="1">
    <citation type="submission" date="2019-06" db="EMBL/GenBank/DDBJ databases">
        <title>Lysobacter alkalisoli sp. nov. isolated from saline-alkali soil.</title>
        <authorList>
            <person name="Sun J.-Q."/>
            <person name="Xu L."/>
        </authorList>
    </citation>
    <scope>NUCLEOTIDE SEQUENCE [LARGE SCALE GENOMIC DNA]</scope>
    <source>
        <strain evidence="10 11">SJ-36</strain>
    </source>
</reference>
<keyword evidence="11" id="KW-1185">Reference proteome</keyword>
<evidence type="ECO:0000313" key="11">
    <source>
        <dbReference type="Proteomes" id="UP000317199"/>
    </source>
</evidence>
<dbReference type="PANTHER" id="PTHR10629:SF52">
    <property type="entry name" value="DNA (CYTOSINE-5)-METHYLTRANSFERASE 1"/>
    <property type="match status" value="1"/>
</dbReference>
<evidence type="ECO:0000256" key="3">
    <source>
        <dbReference type="ARBA" id="ARBA00022679"/>
    </source>
</evidence>
<evidence type="ECO:0000256" key="6">
    <source>
        <dbReference type="ARBA" id="ARBA00047422"/>
    </source>
</evidence>
<dbReference type="InterPro" id="IPR029063">
    <property type="entry name" value="SAM-dependent_MTases_sf"/>
</dbReference>
<keyword evidence="4 7" id="KW-0949">S-adenosyl-L-methionine</keyword>
<dbReference type="EC" id="2.1.1.37" evidence="1"/>
<keyword evidence="5" id="KW-0680">Restriction system</keyword>
<dbReference type="InterPro" id="IPR031303">
    <property type="entry name" value="C5_meth_CS"/>
</dbReference>
<dbReference type="AlphaFoldDB" id="A0A514BNJ4"/>
<dbReference type="InterPro" id="IPR050390">
    <property type="entry name" value="C5-Methyltransferase"/>
</dbReference>
<dbReference type="KEGG" id="lyj:FKV23_01660"/>
<dbReference type="Proteomes" id="UP000317199">
    <property type="component" value="Chromosome"/>
</dbReference>
<sequence length="390" mass="42967">MKKKDSADHPQRGNVRTHSSPVNDIVCVDLFCGAGGLTRGLIDAGIRVVAGVDLDDACKHPYETNNGSAFHAIDVANLTSSDLSSWFGDAQVRILAGCAPCQPFSSYSQRYETIGTERWGLLHQFARLVREAKPDMVTMENVPTVTRHLVFDDFISTLKEQGYKVWFKVIDCAAYGLPQRRRRTVLLASRFGNIELKAPSNSKQRTVADVLRGLPVLRHGGSNRDDPLHAASGLSHLNYERIKASKPGGTWRDWPKHLVAKCHKKKTGKTYSGVYGRMKWNEPAPTLTTQFFGFGNGRFGHPSQARGLSLREGAILQGFPENYSFVPKGGVIQFKVLGRLIGNAVPVDLGRVIGESIIEHVKQHVDQPSSPTNPRRGRNVDARPGNSVHA</sequence>
<dbReference type="InterPro" id="IPR001525">
    <property type="entry name" value="C5_MeTfrase"/>
</dbReference>
<keyword evidence="2 7" id="KW-0489">Methyltransferase</keyword>
<name>A0A514BNJ4_9GAMM</name>
<evidence type="ECO:0000313" key="10">
    <source>
        <dbReference type="EMBL" id="QDH68952.1"/>
    </source>
</evidence>
<accession>A0A514BNJ4</accession>
<dbReference type="PRINTS" id="PR00105">
    <property type="entry name" value="C5METTRFRASE"/>
</dbReference>